<dbReference type="InterPro" id="IPR039147">
    <property type="entry name" value="ASB17"/>
</dbReference>
<keyword evidence="1" id="KW-0833">Ubl conjugation pathway</keyword>
<evidence type="ECO:0000313" key="4">
    <source>
        <dbReference type="EnsemblMetazoa" id="XP_003243752.1"/>
    </source>
</evidence>
<accession>A0A8R1W562</accession>
<dbReference type="GO" id="GO:0035556">
    <property type="term" value="P:intracellular signal transduction"/>
    <property type="evidence" value="ECO:0007669"/>
    <property type="project" value="InterPro"/>
</dbReference>
<name>A0A8R1W562_ACYPI</name>
<organism evidence="4 5">
    <name type="scientific">Acyrthosiphon pisum</name>
    <name type="common">Pea aphid</name>
    <dbReference type="NCBI Taxonomy" id="7029"/>
    <lineage>
        <taxon>Eukaryota</taxon>
        <taxon>Metazoa</taxon>
        <taxon>Ecdysozoa</taxon>
        <taxon>Arthropoda</taxon>
        <taxon>Hexapoda</taxon>
        <taxon>Insecta</taxon>
        <taxon>Pterygota</taxon>
        <taxon>Neoptera</taxon>
        <taxon>Paraneoptera</taxon>
        <taxon>Hemiptera</taxon>
        <taxon>Sternorrhyncha</taxon>
        <taxon>Aphidomorpha</taxon>
        <taxon>Aphidoidea</taxon>
        <taxon>Aphididae</taxon>
        <taxon>Macrosiphini</taxon>
        <taxon>Acyrthosiphon</taxon>
    </lineage>
</organism>
<reference evidence="5" key="1">
    <citation type="submission" date="2010-06" db="EMBL/GenBank/DDBJ databases">
        <authorList>
            <person name="Jiang H."/>
            <person name="Abraham K."/>
            <person name="Ali S."/>
            <person name="Alsbrooks S.L."/>
            <person name="Anim B.N."/>
            <person name="Anosike U.S."/>
            <person name="Attaway T."/>
            <person name="Bandaranaike D.P."/>
            <person name="Battles P.K."/>
            <person name="Bell S.N."/>
            <person name="Bell A.V."/>
            <person name="Beltran B."/>
            <person name="Bickham C."/>
            <person name="Bustamante Y."/>
            <person name="Caleb T."/>
            <person name="Canada A."/>
            <person name="Cardenas V."/>
            <person name="Carter K."/>
            <person name="Chacko J."/>
            <person name="Chandrabose M.N."/>
            <person name="Chavez D."/>
            <person name="Chavez A."/>
            <person name="Chen L."/>
            <person name="Chu H.-S."/>
            <person name="Claassen K.J."/>
            <person name="Cockrell R."/>
            <person name="Collins M."/>
            <person name="Cooper J.A."/>
            <person name="Cree A."/>
            <person name="Curry S.M."/>
            <person name="Da Y."/>
            <person name="Dao M.D."/>
            <person name="Das B."/>
            <person name="Davila M.-L."/>
            <person name="Davy-Carroll L."/>
            <person name="Denson S."/>
            <person name="Dinh H."/>
            <person name="Ebong V.E."/>
            <person name="Edwards J.R."/>
            <person name="Egan A."/>
            <person name="El-Daye J."/>
            <person name="Escobedo L."/>
            <person name="Fernandez S."/>
            <person name="Fernando P.R."/>
            <person name="Flagg N."/>
            <person name="Forbes L.D."/>
            <person name="Fowler R.G."/>
            <person name="Fu Q."/>
            <person name="Gabisi R.A."/>
            <person name="Ganer J."/>
            <person name="Garbino Pronczuk A."/>
            <person name="Garcia R.M."/>
            <person name="Garner T."/>
            <person name="Garrett T.E."/>
            <person name="Gonzalez D.A."/>
            <person name="Hamid H."/>
            <person name="Hawkins E.S."/>
            <person name="Hirani K."/>
            <person name="Hogues M.E."/>
            <person name="Hollins B."/>
            <person name="Hsiao C.-H."/>
            <person name="Jabil R."/>
            <person name="James M.L."/>
            <person name="Jhangiani S.N."/>
            <person name="Johnson B."/>
            <person name="Johnson Q."/>
            <person name="Joshi V."/>
            <person name="Kalu J.B."/>
            <person name="Kam C."/>
            <person name="Kashfia A."/>
            <person name="Keebler J."/>
            <person name="Kisamo H."/>
            <person name="Kovar C.L."/>
            <person name="Lago L.A."/>
            <person name="Lai C.-Y."/>
            <person name="Laidlaw J."/>
            <person name="Lara F."/>
            <person name="Le T.-K."/>
            <person name="Lee S.L."/>
            <person name="Legall F.H."/>
            <person name="Lemon S.J."/>
            <person name="Lewis L.R."/>
            <person name="Li B."/>
            <person name="Liu Y."/>
            <person name="Liu Y.-S."/>
            <person name="Lopez J."/>
            <person name="Lozado R.J."/>
            <person name="Lu J."/>
            <person name="Madu R.C."/>
            <person name="Maheshwari M."/>
            <person name="Maheshwari R."/>
            <person name="Malloy K."/>
            <person name="Martinez E."/>
            <person name="Mathew T."/>
            <person name="Mercado I.C."/>
            <person name="Mercado C."/>
            <person name="Meyer B."/>
            <person name="Montgomery K."/>
            <person name="Morgan M.B."/>
            <person name="Munidasa M."/>
            <person name="Nazareth L.V."/>
            <person name="Nelson J."/>
            <person name="Ng B.M."/>
            <person name="Nguyen N.B."/>
            <person name="Nguyen P.Q."/>
            <person name="Nguyen T."/>
            <person name="Obregon M."/>
            <person name="Okwuonu G.O."/>
            <person name="Onwere C.G."/>
            <person name="Orozco G."/>
            <person name="Parra A."/>
            <person name="Patel S."/>
            <person name="Patil S."/>
            <person name="Perez A."/>
            <person name="Perez Y."/>
            <person name="Pham C."/>
            <person name="Primus E.L."/>
            <person name="Pu L.-L."/>
            <person name="Puazo M."/>
            <person name="Qin X."/>
            <person name="Quiroz J.B."/>
            <person name="Reese J."/>
            <person name="Richards S."/>
            <person name="Rives C.M."/>
            <person name="Robberts R."/>
            <person name="Ruiz S.J."/>
            <person name="Ruiz M.J."/>
            <person name="Santibanez J."/>
            <person name="Schneider B.W."/>
            <person name="Sisson I."/>
            <person name="Smith M."/>
            <person name="Sodergren E."/>
            <person name="Song X.-Z."/>
            <person name="Song B.B."/>
            <person name="Summersgill H."/>
            <person name="Thelus R."/>
            <person name="Thornton R.D."/>
            <person name="Trejos Z.Y."/>
            <person name="Usmani K."/>
            <person name="Vattathil S."/>
            <person name="Villasana D."/>
            <person name="Walker D.L."/>
            <person name="Wang S."/>
            <person name="Wang K."/>
            <person name="White C.S."/>
            <person name="Williams A.C."/>
            <person name="Williamson J."/>
            <person name="Wilson K."/>
            <person name="Woghiren I.O."/>
            <person name="Woodworth J.R."/>
            <person name="Worley K.C."/>
            <person name="Wright R.A."/>
            <person name="Wu W."/>
            <person name="Young L."/>
            <person name="Zhang L."/>
            <person name="Zhang J."/>
            <person name="Zhu Y."/>
            <person name="Muzny D.M."/>
            <person name="Weinstock G."/>
            <person name="Gibbs R.A."/>
        </authorList>
    </citation>
    <scope>NUCLEOTIDE SEQUENCE [LARGE SCALE GENOMIC DNA]</scope>
    <source>
        <strain evidence="5">LSR1</strain>
    </source>
</reference>
<dbReference type="Pfam" id="PF07525">
    <property type="entry name" value="SOCS_box"/>
    <property type="match status" value="1"/>
</dbReference>
<dbReference type="SMART" id="SM00969">
    <property type="entry name" value="SOCS_box"/>
    <property type="match status" value="1"/>
</dbReference>
<proteinExistence type="predicted"/>
<dbReference type="GeneID" id="100569758"/>
<dbReference type="Proteomes" id="UP000007819">
    <property type="component" value="Chromosome A1"/>
</dbReference>
<dbReference type="InterPro" id="IPR036036">
    <property type="entry name" value="SOCS_box-like_dom_sf"/>
</dbReference>
<evidence type="ECO:0000313" key="5">
    <source>
        <dbReference type="Proteomes" id="UP000007819"/>
    </source>
</evidence>
<evidence type="ECO:0000259" key="3">
    <source>
        <dbReference type="PROSITE" id="PS50225"/>
    </source>
</evidence>
<reference evidence="4" key="2">
    <citation type="submission" date="2022-06" db="UniProtKB">
        <authorList>
            <consortium name="EnsemblMetazoa"/>
        </authorList>
    </citation>
    <scope>IDENTIFICATION</scope>
</reference>
<keyword evidence="2" id="KW-0040">ANK repeat</keyword>
<dbReference type="SUPFAM" id="SSF158235">
    <property type="entry name" value="SOCS box-like"/>
    <property type="match status" value="1"/>
</dbReference>
<dbReference type="EnsemblMetazoa" id="XM_003243704.4">
    <property type="protein sequence ID" value="XP_003243752.1"/>
    <property type="gene ID" value="LOC100569758"/>
</dbReference>
<dbReference type="OMA" id="THFLSGW"/>
<dbReference type="AlphaFoldDB" id="A0A8R1W562"/>
<dbReference type="InterPro" id="IPR001496">
    <property type="entry name" value="SOCS_box"/>
</dbReference>
<evidence type="ECO:0000256" key="1">
    <source>
        <dbReference type="ARBA" id="ARBA00022786"/>
    </source>
</evidence>
<dbReference type="PANTHER" id="PTHR20966:SF2">
    <property type="entry name" value="ANKYRIN REPEAT AND SOCS BOX PROTEIN 17"/>
    <property type="match status" value="1"/>
</dbReference>
<dbReference type="PANTHER" id="PTHR20966">
    <property type="entry name" value="ANKYRIN REPEAT AND SOCS BOX PROTEIN 17"/>
    <property type="match status" value="1"/>
</dbReference>
<protein>
    <recommendedName>
        <fullName evidence="3">SOCS box domain-containing protein</fullName>
    </recommendedName>
</protein>
<evidence type="ECO:0000256" key="2">
    <source>
        <dbReference type="ARBA" id="ARBA00023043"/>
    </source>
</evidence>
<dbReference type="RefSeq" id="XP_003243752.1">
    <property type="nucleotide sequence ID" value="XM_003243704.3"/>
</dbReference>
<dbReference type="PROSITE" id="PS50225">
    <property type="entry name" value="SOCS"/>
    <property type="match status" value="1"/>
</dbReference>
<dbReference type="OrthoDB" id="6410987at2759"/>
<keyword evidence="5" id="KW-1185">Reference proteome</keyword>
<dbReference type="CDD" id="cd03587">
    <property type="entry name" value="SOCS"/>
    <property type="match status" value="1"/>
</dbReference>
<feature type="domain" description="SOCS box" evidence="3">
    <location>
        <begin position="285"/>
        <end position="324"/>
    </location>
</feature>
<dbReference type="KEGG" id="api:100569758"/>
<sequence>MQAVLDEFYAQIVAKLERDELIPAYKRSMHREYLATVVDGLCGPWCGQDRRRACEAAVAGAVAYHGRAVRENGSVCPLGKHHDMLYVMARLAMDADASPEPVAALLTAIYTCEKTLEKLFEGAVVGSKVARMISGRWTDFGATVADNRTALGFYMDRATRARLRLDGRRMQDVWMRSYQAAPVMVAAATGDVAAVAMLLRYGPDERSVRAAIAYLRRRSADRDRGPPFPDRVQSCLELLLRAVACEGGERGSVSGDEDRCGGGYGSGNDYGGCGSSGGVKVVPVPPTLLHLARCAVRNALHQNFNLPHGIPQLPVPRSLVSYLDLEC</sequence>
<dbReference type="CTD" id="43683"/>